<evidence type="ECO:0000313" key="1">
    <source>
        <dbReference type="EMBL" id="OUM50645.1"/>
    </source>
</evidence>
<dbReference type="AlphaFoldDB" id="A0A1Y3MJM8"/>
<comment type="caution">
    <text evidence="1">The sequence shown here is derived from an EMBL/GenBank/DDBJ whole genome shotgun (WGS) entry which is preliminary data.</text>
</comment>
<name>A0A1Y3MJM8_9BACI</name>
<dbReference type="CDD" id="cd04301">
    <property type="entry name" value="NAT_SF"/>
    <property type="match status" value="1"/>
</dbReference>
<organism evidence="1 2">
    <name type="scientific">Bacillus pseudomycoides</name>
    <dbReference type="NCBI Taxonomy" id="64104"/>
    <lineage>
        <taxon>Bacteria</taxon>
        <taxon>Bacillati</taxon>
        <taxon>Bacillota</taxon>
        <taxon>Bacilli</taxon>
        <taxon>Bacillales</taxon>
        <taxon>Bacillaceae</taxon>
        <taxon>Bacillus</taxon>
        <taxon>Bacillus cereus group</taxon>
    </lineage>
</organism>
<keyword evidence="1" id="KW-0808">Transferase</keyword>
<dbReference type="Proteomes" id="UP000195321">
    <property type="component" value="Unassembled WGS sequence"/>
</dbReference>
<dbReference type="PANTHER" id="PTHR42919:SF26">
    <property type="entry name" value="ACETYLTRANSFERASE"/>
    <property type="match status" value="1"/>
</dbReference>
<dbReference type="Pfam" id="PF00583">
    <property type="entry name" value="Acetyltransf_1"/>
    <property type="match status" value="1"/>
</dbReference>
<dbReference type="FunFam" id="3.40.630.30:FF:000082">
    <property type="entry name" value="Acetyltransferase, GNAT family"/>
    <property type="match status" value="1"/>
</dbReference>
<dbReference type="EMBL" id="MWPX01000001">
    <property type="protein sequence ID" value="OUM50645.1"/>
    <property type="molecule type" value="Genomic_DNA"/>
</dbReference>
<dbReference type="RefSeq" id="WP_016116191.1">
    <property type="nucleotide sequence ID" value="NZ_CP189809.1"/>
</dbReference>
<accession>A0A1Y3MJM8</accession>
<dbReference type="PANTHER" id="PTHR42919">
    <property type="entry name" value="N-ALPHA-ACETYLTRANSFERASE"/>
    <property type="match status" value="1"/>
</dbReference>
<gene>
    <name evidence="1" type="ORF">BW425_01650</name>
</gene>
<dbReference type="GO" id="GO:0016747">
    <property type="term" value="F:acyltransferase activity, transferring groups other than amino-acyl groups"/>
    <property type="evidence" value="ECO:0007669"/>
    <property type="project" value="InterPro"/>
</dbReference>
<proteinExistence type="predicted"/>
<dbReference type="SUPFAM" id="SSF55729">
    <property type="entry name" value="Acyl-CoA N-acyltransferases (Nat)"/>
    <property type="match status" value="1"/>
</dbReference>
<dbReference type="Gene3D" id="3.40.630.30">
    <property type="match status" value="1"/>
</dbReference>
<evidence type="ECO:0000313" key="2">
    <source>
        <dbReference type="Proteomes" id="UP000195321"/>
    </source>
</evidence>
<dbReference type="PROSITE" id="PS51186">
    <property type="entry name" value="GNAT"/>
    <property type="match status" value="1"/>
</dbReference>
<dbReference type="InterPro" id="IPR051556">
    <property type="entry name" value="N-term/lysine_N-AcTrnsfr"/>
</dbReference>
<reference evidence="1 2" key="1">
    <citation type="submission" date="2017-02" db="EMBL/GenBank/DDBJ databases">
        <title>Bacillus pseudomycoides isolate FSL K6-0042.</title>
        <authorList>
            <person name="Kovac J."/>
        </authorList>
    </citation>
    <scope>NUCLEOTIDE SEQUENCE [LARGE SCALE GENOMIC DNA]</scope>
    <source>
        <strain evidence="1 2">FSL K6-0042</strain>
    </source>
</reference>
<dbReference type="InterPro" id="IPR000182">
    <property type="entry name" value="GNAT_dom"/>
</dbReference>
<protein>
    <submittedName>
        <fullName evidence="1">N-acetyltransferase</fullName>
    </submittedName>
</protein>
<sequence length="159" mass="18575">MIRIQKITVEMRETIALFMHENWGSTLMVSRERAHQLDQLPGFIAIEDNRIIGIITYEIKENDCEIVSLDSFKKNKGIGTKLVEYVIDIAKKQCCKKVWLITTNDNTNALRFYQKRGFVMTNLYIDAVKEARKIKREIPLIGYDNIAILHEIQLEKMNL</sequence>
<dbReference type="InterPro" id="IPR016181">
    <property type="entry name" value="Acyl_CoA_acyltransferase"/>
</dbReference>